<sequence>MCDSLVEQLSRDRAGLISPSVVSVFTLDTGAKIPAVLHTGNEAEVGQGTKDSGVPPEEIRLTTKLDNNVASQGRGGHHVLLLSTNVIPKSVTAARIEASFELDGWELSFEEVRQLSSLKDRFRVCGNGWLPVKIFFGDDE</sequence>
<gene>
    <name evidence="1" type="ORF">B0A49_00696</name>
</gene>
<dbReference type="InterPro" id="IPR036812">
    <property type="entry name" value="NAD(P)_OxRdtase_dom_sf"/>
</dbReference>
<dbReference type="SUPFAM" id="SSF51430">
    <property type="entry name" value="NAD(P)-linked oxidoreductase"/>
    <property type="match status" value="1"/>
</dbReference>
<reference evidence="1 2" key="1">
    <citation type="submission" date="2017-03" db="EMBL/GenBank/DDBJ databases">
        <title>Genomes of endolithic fungi from Antarctica.</title>
        <authorList>
            <person name="Coleine C."/>
            <person name="Masonjones S."/>
            <person name="Stajich J.E."/>
        </authorList>
    </citation>
    <scope>NUCLEOTIDE SEQUENCE [LARGE SCALE GENOMIC DNA]</scope>
    <source>
        <strain evidence="1 2">CCFEE 5187</strain>
    </source>
</reference>
<dbReference type="STRING" id="331657.A0A4U0XSE4"/>
<dbReference type="EMBL" id="NAJN01000145">
    <property type="protein sequence ID" value="TKA78363.1"/>
    <property type="molecule type" value="Genomic_DNA"/>
</dbReference>
<evidence type="ECO:0000313" key="1">
    <source>
        <dbReference type="EMBL" id="TKA78363.1"/>
    </source>
</evidence>
<dbReference type="GO" id="GO:0016491">
    <property type="term" value="F:oxidoreductase activity"/>
    <property type="evidence" value="ECO:0007669"/>
    <property type="project" value="InterPro"/>
</dbReference>
<accession>A0A4U0XSE4</accession>
<dbReference type="Proteomes" id="UP000308768">
    <property type="component" value="Unassembled WGS sequence"/>
</dbReference>
<organism evidence="1 2">
    <name type="scientific">Cryomyces minteri</name>
    <dbReference type="NCBI Taxonomy" id="331657"/>
    <lineage>
        <taxon>Eukaryota</taxon>
        <taxon>Fungi</taxon>
        <taxon>Dikarya</taxon>
        <taxon>Ascomycota</taxon>
        <taxon>Pezizomycotina</taxon>
        <taxon>Dothideomycetes</taxon>
        <taxon>Dothideomycetes incertae sedis</taxon>
        <taxon>Cryomyces</taxon>
    </lineage>
</organism>
<keyword evidence="2" id="KW-1185">Reference proteome</keyword>
<dbReference type="AlphaFoldDB" id="A0A4U0XSE4"/>
<dbReference type="InterPro" id="IPR018170">
    <property type="entry name" value="Aldo/ket_reductase_CS"/>
</dbReference>
<protein>
    <submittedName>
        <fullName evidence="1">Uncharacterized protein</fullName>
    </submittedName>
</protein>
<comment type="caution">
    <text evidence="1">The sequence shown here is derived from an EMBL/GenBank/DDBJ whole genome shotgun (WGS) entry which is preliminary data.</text>
</comment>
<dbReference type="PROSITE" id="PS00063">
    <property type="entry name" value="ALDOKETO_REDUCTASE_3"/>
    <property type="match status" value="1"/>
</dbReference>
<dbReference type="OrthoDB" id="416253at2759"/>
<proteinExistence type="predicted"/>
<evidence type="ECO:0000313" key="2">
    <source>
        <dbReference type="Proteomes" id="UP000308768"/>
    </source>
</evidence>
<name>A0A4U0XSE4_9PEZI</name>